<keyword evidence="5 8" id="KW-0732">Signal</keyword>
<evidence type="ECO:0000256" key="5">
    <source>
        <dbReference type="ARBA" id="ARBA00022729"/>
    </source>
</evidence>
<keyword evidence="3" id="KW-1134">Transmembrane beta strand</keyword>
<keyword evidence="10" id="KW-1185">Reference proteome</keyword>
<evidence type="ECO:0000256" key="1">
    <source>
        <dbReference type="ARBA" id="ARBA00004571"/>
    </source>
</evidence>
<dbReference type="SUPFAM" id="SSF56935">
    <property type="entry name" value="Porins"/>
    <property type="match status" value="1"/>
</dbReference>
<reference evidence="10" key="1">
    <citation type="journal article" date="2019" name="Int. J. Syst. Evol. Microbiol.">
        <title>The Global Catalogue of Microorganisms (GCM) 10K type strain sequencing project: providing services to taxonomists for standard genome sequencing and annotation.</title>
        <authorList>
            <consortium name="The Broad Institute Genomics Platform"/>
            <consortium name="The Broad Institute Genome Sequencing Center for Infectious Disease"/>
            <person name="Wu L."/>
            <person name="Ma J."/>
        </authorList>
    </citation>
    <scope>NUCLEOTIDE SEQUENCE [LARGE SCALE GENOMIC DNA]</scope>
    <source>
        <strain evidence="10">CCUG 63419</strain>
    </source>
</reference>
<feature type="signal peptide" evidence="8">
    <location>
        <begin position="1"/>
        <end position="18"/>
    </location>
</feature>
<name>A0ABW3HIG3_9GAMM</name>
<dbReference type="RefSeq" id="WP_340676014.1">
    <property type="nucleotide sequence ID" value="NZ_JBHTIT010000001.1"/>
</dbReference>
<dbReference type="Gene3D" id="2.40.160.60">
    <property type="entry name" value="Outer membrane protein transport protein (OMPP1/FadL/TodX)"/>
    <property type="match status" value="2"/>
</dbReference>
<gene>
    <name evidence="9" type="ORF">ACFQ0F_09040</name>
</gene>
<organism evidence="9 10">
    <name type="scientific">Paraperlucidibaca wandonensis</name>
    <dbReference type="NCBI Taxonomy" id="1268273"/>
    <lineage>
        <taxon>Bacteria</taxon>
        <taxon>Pseudomonadati</taxon>
        <taxon>Pseudomonadota</taxon>
        <taxon>Gammaproteobacteria</taxon>
        <taxon>Moraxellales</taxon>
        <taxon>Moraxellaceae</taxon>
        <taxon>Paraperlucidibaca</taxon>
    </lineage>
</organism>
<dbReference type="EMBL" id="JBHTIT010000001">
    <property type="protein sequence ID" value="MFD0950529.1"/>
    <property type="molecule type" value="Genomic_DNA"/>
</dbReference>
<accession>A0ABW3HIG3</accession>
<dbReference type="Pfam" id="PF03349">
    <property type="entry name" value="Toluene_X"/>
    <property type="match status" value="2"/>
</dbReference>
<protein>
    <submittedName>
        <fullName evidence="9">OmpP1/FadL family transporter</fullName>
    </submittedName>
</protein>
<evidence type="ECO:0000256" key="3">
    <source>
        <dbReference type="ARBA" id="ARBA00022452"/>
    </source>
</evidence>
<evidence type="ECO:0000313" key="9">
    <source>
        <dbReference type="EMBL" id="MFD0950529.1"/>
    </source>
</evidence>
<evidence type="ECO:0000313" key="10">
    <source>
        <dbReference type="Proteomes" id="UP001597044"/>
    </source>
</evidence>
<comment type="similarity">
    <text evidence="2">Belongs to the OmpP1/FadL family.</text>
</comment>
<evidence type="ECO:0000256" key="2">
    <source>
        <dbReference type="ARBA" id="ARBA00008163"/>
    </source>
</evidence>
<dbReference type="InterPro" id="IPR005017">
    <property type="entry name" value="OMPP1/FadL/TodX"/>
</dbReference>
<dbReference type="Proteomes" id="UP001597044">
    <property type="component" value="Unassembled WGS sequence"/>
</dbReference>
<comment type="caution">
    <text evidence="9">The sequence shown here is derived from an EMBL/GenBank/DDBJ whole genome shotgun (WGS) entry which is preliminary data.</text>
</comment>
<evidence type="ECO:0000256" key="8">
    <source>
        <dbReference type="SAM" id="SignalP"/>
    </source>
</evidence>
<feature type="chain" id="PRO_5047108426" evidence="8">
    <location>
        <begin position="19"/>
        <end position="507"/>
    </location>
</feature>
<evidence type="ECO:0000256" key="7">
    <source>
        <dbReference type="ARBA" id="ARBA00023237"/>
    </source>
</evidence>
<keyword evidence="6" id="KW-0472">Membrane</keyword>
<proteinExistence type="inferred from homology"/>
<comment type="subcellular location">
    <subcellularLocation>
        <location evidence="1">Cell outer membrane</location>
        <topology evidence="1">Multi-pass membrane protein</topology>
    </subcellularLocation>
</comment>
<evidence type="ECO:0000256" key="4">
    <source>
        <dbReference type="ARBA" id="ARBA00022692"/>
    </source>
</evidence>
<keyword evidence="4" id="KW-0812">Transmembrane</keyword>
<sequence length="507" mass="53797">MKRVMALALSLVSTAAFATNGYFAHGYSASQRAQGGAGTATSDDALIATINPAGIGRIKSMRWDANLSLFVPRRQFEATEPNANGLGIFATDAGTVKSSHNIFAIPGFAFAAPINETLSAGFALYGNGGLNTVYKQSESNATFFGVNTAVGNNAGLVGSLLNGLGNPIANVGNSVVSSRCQGAFGGGAALANNPDLLGFCGNGNGTASVDLIQLFVVPTLAINVNERLSFGISPIFAVQRFEAKGLQAFAAFSNEPDKVTDNGTSFSYGGGGRIGMLATIAPGLDFGASWQSRIHMTKFKEYAGLFAEQGDFDIPTTWNLGLAWQPLPAHRFLLDYQHISFNEVASVGRPLNPQAFVSGCALPRLAGSSQSSPSCLGADTGPGFGWQDMSIYKFGYQYTQGDWKWRAGYSQPDSQPIPSSEVTLNMLAPGVVEQHYTLGVNWQATPRWGYDLSMMYADAKPVRGRNPLSNVQLLQGGLINAGIDDGDQEIALDMRQYELTLGMNYTY</sequence>
<evidence type="ECO:0000256" key="6">
    <source>
        <dbReference type="ARBA" id="ARBA00023136"/>
    </source>
</evidence>
<dbReference type="PANTHER" id="PTHR35093">
    <property type="entry name" value="OUTER MEMBRANE PROTEIN NMB0088-RELATED"/>
    <property type="match status" value="1"/>
</dbReference>
<keyword evidence="7" id="KW-0998">Cell outer membrane</keyword>
<dbReference type="PANTHER" id="PTHR35093:SF8">
    <property type="entry name" value="OUTER MEMBRANE PROTEIN NMB0088-RELATED"/>
    <property type="match status" value="1"/>
</dbReference>